<dbReference type="Proteomes" id="UP001476583">
    <property type="component" value="Chromosome"/>
</dbReference>
<organism evidence="1 2">
    <name type="scientific">Ectopseudomonas mendocina</name>
    <name type="common">Pseudomonas mendocina</name>
    <dbReference type="NCBI Taxonomy" id="300"/>
    <lineage>
        <taxon>Bacteria</taxon>
        <taxon>Pseudomonadati</taxon>
        <taxon>Pseudomonadota</taxon>
        <taxon>Gammaproteobacteria</taxon>
        <taxon>Pseudomonadales</taxon>
        <taxon>Pseudomonadaceae</taxon>
        <taxon>Ectopseudomonas</taxon>
    </lineage>
</organism>
<sequence>MNVWLMLLLLAVVLSPLSLLMPSKRQRGRMDVRLEARRMGLAMQLSREQWPHWMSQTAPDSCPHYHRARRRGSNDSWCYWQSEPGQWLNKWREPCEDATLLEQLLVLPGDVYKVEANAKVLALWWGERGGSEALEKVAAFIKARA</sequence>
<evidence type="ECO:0000313" key="2">
    <source>
        <dbReference type="Proteomes" id="UP001476583"/>
    </source>
</evidence>
<reference evidence="1 2" key="1">
    <citation type="submission" date="2024-03" db="EMBL/GenBank/DDBJ databases">
        <title>Complete genome of BD2.</title>
        <authorList>
            <person name="Cao G."/>
        </authorList>
    </citation>
    <scope>NUCLEOTIDE SEQUENCE [LARGE SCALE GENOMIC DNA]</scope>
    <source>
        <strain evidence="1 2">BD2</strain>
    </source>
</reference>
<keyword evidence="2" id="KW-1185">Reference proteome</keyword>
<protein>
    <submittedName>
        <fullName evidence="1">Uncharacterized protein</fullName>
    </submittedName>
</protein>
<gene>
    <name evidence="1" type="ORF">WG219_12560</name>
</gene>
<evidence type="ECO:0000313" key="1">
    <source>
        <dbReference type="EMBL" id="WXL24174.1"/>
    </source>
</evidence>
<dbReference type="EMBL" id="CP148074">
    <property type="protein sequence ID" value="WXL24174.1"/>
    <property type="molecule type" value="Genomic_DNA"/>
</dbReference>
<name>A0ABZ2RG22_ECTME</name>
<accession>A0ABZ2RG22</accession>
<proteinExistence type="predicted"/>